<dbReference type="SUPFAM" id="SSF51735">
    <property type="entry name" value="NAD(P)-binding Rossmann-fold domains"/>
    <property type="match status" value="1"/>
</dbReference>
<evidence type="ECO:0000313" key="4">
    <source>
        <dbReference type="EMBL" id="GEQ99892.1"/>
    </source>
</evidence>
<dbReference type="Gene3D" id="3.40.50.720">
    <property type="entry name" value="NAD(P)-binding Rossmann-like Domain"/>
    <property type="match status" value="1"/>
</dbReference>
<dbReference type="AlphaFoldDB" id="A0A5A7MV65"/>
<comment type="caution">
    <text evidence="4">The sequence shown here is derived from an EMBL/GenBank/DDBJ whole genome shotgun (WGS) entry which is preliminary data.</text>
</comment>
<comment type="similarity">
    <text evidence="1 3">Belongs to the short-chain dehydrogenases/reductases (SDR) family.</text>
</comment>
<dbReference type="InterPro" id="IPR002347">
    <property type="entry name" value="SDR_fam"/>
</dbReference>
<proteinExistence type="inferred from homology"/>
<sequence>MIETILITGAGKRIGRAMALGLAKAGHKIVVHYHRSAADADHLVKEIIADGGTAHAIGADLYDETALDRLIDDAAVQAGPISCLINNASTFLNDDLLSANRESWDQHMQVNLRAPFVLTQKFAAQLPPAMAGSVLNVIDHRVWKLNPLFSTYTLSKAALWTFTQTAAQALAPRIRVNAVGPGPVLPSTHQSAEDFAKEAASVPLGHGPSLDEFVKAVQFLLDASSITGQMIALDGGQHLAWRTADVDASKG</sequence>
<keyword evidence="5" id="KW-1185">Reference proteome</keyword>
<evidence type="ECO:0000256" key="1">
    <source>
        <dbReference type="ARBA" id="ARBA00006484"/>
    </source>
</evidence>
<dbReference type="NCBIfam" id="NF006597">
    <property type="entry name" value="PRK09134.1"/>
    <property type="match status" value="1"/>
</dbReference>
<accession>A0A5A7MV65</accession>
<dbReference type="Pfam" id="PF00106">
    <property type="entry name" value="adh_short"/>
    <property type="match status" value="1"/>
</dbReference>
<evidence type="ECO:0000256" key="2">
    <source>
        <dbReference type="ARBA" id="ARBA00023002"/>
    </source>
</evidence>
<dbReference type="InterPro" id="IPR036291">
    <property type="entry name" value="NAD(P)-bd_dom_sf"/>
</dbReference>
<dbReference type="PANTHER" id="PTHR43639:SF1">
    <property type="entry name" value="SHORT-CHAIN DEHYDROGENASE_REDUCTASE FAMILY PROTEIN"/>
    <property type="match status" value="1"/>
</dbReference>
<evidence type="ECO:0000256" key="3">
    <source>
        <dbReference type="RuleBase" id="RU000363"/>
    </source>
</evidence>
<name>A0A5A7MV65_9PROT</name>
<gene>
    <name evidence="4" type="ORF">JCM17845_05160</name>
</gene>
<dbReference type="Proteomes" id="UP000325187">
    <property type="component" value="Unassembled WGS sequence"/>
</dbReference>
<dbReference type="PRINTS" id="PR00081">
    <property type="entry name" value="GDHRDH"/>
</dbReference>
<organism evidence="4 5">
    <name type="scientific">Iodidimonas gelatinilytica</name>
    <dbReference type="NCBI Taxonomy" id="1236966"/>
    <lineage>
        <taxon>Bacteria</taxon>
        <taxon>Pseudomonadati</taxon>
        <taxon>Pseudomonadota</taxon>
        <taxon>Alphaproteobacteria</taxon>
        <taxon>Iodidimonadales</taxon>
        <taxon>Iodidimonadaceae</taxon>
        <taxon>Iodidimonas</taxon>
    </lineage>
</organism>
<dbReference type="PRINTS" id="PR00080">
    <property type="entry name" value="SDRFAMILY"/>
</dbReference>
<dbReference type="PANTHER" id="PTHR43639">
    <property type="entry name" value="OXIDOREDUCTASE, SHORT-CHAIN DEHYDROGENASE/REDUCTASE FAMILY (AFU_ORTHOLOGUE AFUA_5G02870)"/>
    <property type="match status" value="1"/>
</dbReference>
<dbReference type="EMBL" id="BKCM01000002">
    <property type="protein sequence ID" value="GEQ99892.1"/>
    <property type="molecule type" value="Genomic_DNA"/>
</dbReference>
<reference evidence="4 5" key="1">
    <citation type="submission" date="2019-09" db="EMBL/GenBank/DDBJ databases">
        <title>NBRP : Genome information of microbial organism related human and environment.</title>
        <authorList>
            <person name="Hattori M."/>
            <person name="Oshima K."/>
            <person name="Inaba H."/>
            <person name="Suda W."/>
            <person name="Sakamoto M."/>
            <person name="Iino T."/>
            <person name="Kitahara M."/>
            <person name="Oshida Y."/>
            <person name="Iida T."/>
            <person name="Kudo T."/>
            <person name="Itoh T."/>
            <person name="Ohkuma M."/>
        </authorList>
    </citation>
    <scope>NUCLEOTIDE SEQUENCE [LARGE SCALE GENOMIC DNA]</scope>
    <source>
        <strain evidence="4 5">Mie-1</strain>
    </source>
</reference>
<protein>
    <submittedName>
        <fullName evidence="4">Short chain dehydrogenase</fullName>
    </submittedName>
</protein>
<keyword evidence="2" id="KW-0560">Oxidoreductase</keyword>
<evidence type="ECO:0000313" key="5">
    <source>
        <dbReference type="Proteomes" id="UP000325187"/>
    </source>
</evidence>
<dbReference type="GO" id="GO:0016491">
    <property type="term" value="F:oxidoreductase activity"/>
    <property type="evidence" value="ECO:0007669"/>
    <property type="project" value="UniProtKB-KW"/>
</dbReference>
<dbReference type="RefSeq" id="WP_150001735.1">
    <property type="nucleotide sequence ID" value="NZ_BKCM01000002.1"/>
</dbReference>